<dbReference type="EMBL" id="CAJVQC010027413">
    <property type="protein sequence ID" value="CAG8736387.1"/>
    <property type="molecule type" value="Genomic_DNA"/>
</dbReference>
<comment type="caution">
    <text evidence="1">The sequence shown here is derived from an EMBL/GenBank/DDBJ whole genome shotgun (WGS) entry which is preliminary data.</text>
</comment>
<evidence type="ECO:0000313" key="1">
    <source>
        <dbReference type="EMBL" id="CAG8736387.1"/>
    </source>
</evidence>
<gene>
    <name evidence="1" type="ORF">RPERSI_LOCUS12700</name>
</gene>
<accession>A0ACA9QAS0</accession>
<reference evidence="1" key="1">
    <citation type="submission" date="2021-06" db="EMBL/GenBank/DDBJ databases">
        <authorList>
            <person name="Kallberg Y."/>
            <person name="Tangrot J."/>
            <person name="Rosling A."/>
        </authorList>
    </citation>
    <scope>NUCLEOTIDE SEQUENCE</scope>
    <source>
        <strain evidence="1">MA461A</strain>
    </source>
</reference>
<keyword evidence="2" id="KW-1185">Reference proteome</keyword>
<proteinExistence type="predicted"/>
<dbReference type="Proteomes" id="UP000789920">
    <property type="component" value="Unassembled WGS sequence"/>
</dbReference>
<organism evidence="1 2">
    <name type="scientific">Racocetra persica</name>
    <dbReference type="NCBI Taxonomy" id="160502"/>
    <lineage>
        <taxon>Eukaryota</taxon>
        <taxon>Fungi</taxon>
        <taxon>Fungi incertae sedis</taxon>
        <taxon>Mucoromycota</taxon>
        <taxon>Glomeromycotina</taxon>
        <taxon>Glomeromycetes</taxon>
        <taxon>Diversisporales</taxon>
        <taxon>Gigasporaceae</taxon>
        <taxon>Racocetra</taxon>
    </lineage>
</organism>
<protein>
    <submittedName>
        <fullName evidence="1">35541_t:CDS:1</fullName>
    </submittedName>
</protein>
<sequence length="397" mass="45964">MTFTLGIQTTSFVESQNAYIKRVLENSNTSLCDLGKVLMECNKEEQKRKQFEEWKRGVPSMTNATTIFPSIESLVKCYLRPNVAHFLVEQMKESLYYTASRTTVEEIESLTFYESLQSEDIDNEPDAIVLCAMYLLECLKCTSIVEIWKISRVTSQGVNHFIFLLSDGSYSCTCLLQQSKGLVCRYFYHLLNITIKAQFSLQLIAPCWIPKSQQLDAVKECVYFGQRFSNIKDKTTDTDITMSNKNQYIWLQLFANSKTEEITDDNFIDEMLFYRKVWGLARTAVNKCMLHHDNEFILLIENYLNRVRTREEELVRSQEIVVSTSQNIVENTEVSMIQLENPWKVVGRGRPKAASHHNKDIMNITTQEANKKKHGQYTCEFCKEPGHNIANCLNKTL</sequence>
<name>A0ACA9QAS0_9GLOM</name>
<evidence type="ECO:0000313" key="2">
    <source>
        <dbReference type="Proteomes" id="UP000789920"/>
    </source>
</evidence>
<feature type="non-terminal residue" evidence="1">
    <location>
        <position position="397"/>
    </location>
</feature>